<dbReference type="PANTHER" id="PTHR42747:SF3">
    <property type="entry name" value="NITRONATE MONOOXYGENASE-RELATED"/>
    <property type="match status" value="1"/>
</dbReference>
<sequence length="300" mass="31294">MDLPRIVAAPMAGGPTTPALVNAVTFGFLALGTCSAADAREWLAACRAPFGANLFLPQPEPSLADVHSLAAQLNTSVPEVDVTSGFDEKFALVLEAAPAIVSSTFGCFTQAQIAELHDAGSEAWATVTSVAEAETAVARGVDGLIVQGPLAGGHRGTWDQHDEPGAESLEDLLVAIVPLGKPVIAAGGVRTKSDVDKLLALGAESIACGTAFLLADEAGTSERNRVLLRSARPDVLSRAFSGRYARGIETEFTRAHPDLPPAYPYVRPMTSGNDYCLVGANRGELMEAPASEIERALCSR</sequence>
<keyword evidence="3" id="KW-0216">Detoxification</keyword>
<comment type="caution">
    <text evidence="10">The sequence shown here is derived from an EMBL/GenBank/DDBJ whole genome shotgun (WGS) entry which is preliminary data.</text>
</comment>
<keyword evidence="6" id="KW-0560">Oxidoreductase</keyword>
<evidence type="ECO:0000256" key="9">
    <source>
        <dbReference type="ARBA" id="ARBA00049401"/>
    </source>
</evidence>
<dbReference type="SUPFAM" id="SSF51412">
    <property type="entry name" value="Inosine monophosphate dehydrogenase (IMPDH)"/>
    <property type="match status" value="1"/>
</dbReference>
<dbReference type="EMBL" id="JAMFTQ010000005">
    <property type="protein sequence ID" value="MCP1387717.1"/>
    <property type="molecule type" value="Genomic_DNA"/>
</dbReference>
<protein>
    <recommendedName>
        <fullName evidence="8">Propionate 3-nitronate monooxygenase</fullName>
    </recommendedName>
</protein>
<comment type="similarity">
    <text evidence="2">Belongs to the nitronate monooxygenase family. NMO class I subfamily.</text>
</comment>
<evidence type="ECO:0000256" key="8">
    <source>
        <dbReference type="ARBA" id="ARBA00031155"/>
    </source>
</evidence>
<gene>
    <name evidence="10" type="ORF">M5J20_05875</name>
</gene>
<dbReference type="Proteomes" id="UP001204000">
    <property type="component" value="Unassembled WGS sequence"/>
</dbReference>
<dbReference type="RefSeq" id="WP_253577491.1">
    <property type="nucleotide sequence ID" value="NZ_JAMFTQ010000005.1"/>
</dbReference>
<dbReference type="Gene3D" id="3.20.20.70">
    <property type="entry name" value="Aldolase class I"/>
    <property type="match status" value="1"/>
</dbReference>
<evidence type="ECO:0000313" key="11">
    <source>
        <dbReference type="Proteomes" id="UP001204000"/>
    </source>
</evidence>
<comment type="cofactor">
    <cofactor evidence="1">
        <name>FMN</name>
        <dbReference type="ChEBI" id="CHEBI:58210"/>
    </cofactor>
</comment>
<evidence type="ECO:0000256" key="3">
    <source>
        <dbReference type="ARBA" id="ARBA00022575"/>
    </source>
</evidence>
<dbReference type="InterPro" id="IPR013785">
    <property type="entry name" value="Aldolase_TIM"/>
</dbReference>
<comment type="catalytic activity">
    <reaction evidence="9">
        <text>3 propionate 3-nitronate + 3 O2 + H2O = 3 3-oxopropanoate + 2 nitrate + nitrite + H2O2 + 3 H(+)</text>
        <dbReference type="Rhea" id="RHEA:57332"/>
        <dbReference type="ChEBI" id="CHEBI:15377"/>
        <dbReference type="ChEBI" id="CHEBI:15378"/>
        <dbReference type="ChEBI" id="CHEBI:15379"/>
        <dbReference type="ChEBI" id="CHEBI:16240"/>
        <dbReference type="ChEBI" id="CHEBI:16301"/>
        <dbReference type="ChEBI" id="CHEBI:17632"/>
        <dbReference type="ChEBI" id="CHEBI:33190"/>
        <dbReference type="ChEBI" id="CHEBI:136067"/>
    </reaction>
</comment>
<evidence type="ECO:0000256" key="4">
    <source>
        <dbReference type="ARBA" id="ARBA00022630"/>
    </source>
</evidence>
<dbReference type="PANTHER" id="PTHR42747">
    <property type="entry name" value="NITRONATE MONOOXYGENASE-RELATED"/>
    <property type="match status" value="1"/>
</dbReference>
<dbReference type="GO" id="GO:0004497">
    <property type="term" value="F:monooxygenase activity"/>
    <property type="evidence" value="ECO:0007669"/>
    <property type="project" value="UniProtKB-KW"/>
</dbReference>
<keyword evidence="11" id="KW-1185">Reference proteome</keyword>
<evidence type="ECO:0000256" key="7">
    <source>
        <dbReference type="ARBA" id="ARBA00023033"/>
    </source>
</evidence>
<reference evidence="10" key="1">
    <citation type="submission" date="2022-05" db="EMBL/GenBank/DDBJ databases">
        <title>Corynebacterium sp. TA-R-1 sp. nov., isolated from human feces.</title>
        <authorList>
            <person name="Shamsuzzaman M."/>
            <person name="Dahal R.H."/>
        </authorList>
    </citation>
    <scope>NUCLEOTIDE SEQUENCE</scope>
    <source>
        <strain evidence="10">TA-R-1</strain>
    </source>
</reference>
<keyword evidence="5" id="KW-0288">FMN</keyword>
<proteinExistence type="inferred from homology"/>
<dbReference type="Pfam" id="PF03060">
    <property type="entry name" value="NMO"/>
    <property type="match status" value="1"/>
</dbReference>
<name>A0ABT1G116_9CORY</name>
<dbReference type="InterPro" id="IPR004136">
    <property type="entry name" value="NMO"/>
</dbReference>
<evidence type="ECO:0000256" key="1">
    <source>
        <dbReference type="ARBA" id="ARBA00001917"/>
    </source>
</evidence>
<evidence type="ECO:0000256" key="2">
    <source>
        <dbReference type="ARBA" id="ARBA00009881"/>
    </source>
</evidence>
<accession>A0ABT1G116</accession>
<dbReference type="CDD" id="cd04730">
    <property type="entry name" value="NPD_like"/>
    <property type="match status" value="1"/>
</dbReference>
<keyword evidence="4" id="KW-0285">Flavoprotein</keyword>
<keyword evidence="7 10" id="KW-0503">Monooxygenase</keyword>
<evidence type="ECO:0000256" key="6">
    <source>
        <dbReference type="ARBA" id="ARBA00023002"/>
    </source>
</evidence>
<evidence type="ECO:0000313" key="10">
    <source>
        <dbReference type="EMBL" id="MCP1387717.1"/>
    </source>
</evidence>
<evidence type="ECO:0000256" key="5">
    <source>
        <dbReference type="ARBA" id="ARBA00022643"/>
    </source>
</evidence>
<organism evidence="10 11">
    <name type="scientific">Corynebacterium stercoris</name>
    <dbReference type="NCBI Taxonomy" id="2943490"/>
    <lineage>
        <taxon>Bacteria</taxon>
        <taxon>Bacillati</taxon>
        <taxon>Actinomycetota</taxon>
        <taxon>Actinomycetes</taxon>
        <taxon>Mycobacteriales</taxon>
        <taxon>Corynebacteriaceae</taxon>
        <taxon>Corynebacterium</taxon>
    </lineage>
</organism>